<dbReference type="SMART" id="SM00822">
    <property type="entry name" value="PKS_KR"/>
    <property type="match status" value="1"/>
</dbReference>
<protein>
    <submittedName>
        <fullName evidence="4">SDR family oxidoreductase</fullName>
    </submittedName>
</protein>
<feature type="domain" description="Ketoreductase" evidence="3">
    <location>
        <begin position="7"/>
        <end position="189"/>
    </location>
</feature>
<dbReference type="InterPro" id="IPR057326">
    <property type="entry name" value="KR_dom"/>
</dbReference>
<dbReference type="Proteomes" id="UP000295621">
    <property type="component" value="Unassembled WGS sequence"/>
</dbReference>
<dbReference type="AlphaFoldDB" id="A0A4V2XW51"/>
<dbReference type="EMBL" id="SMKL01000065">
    <property type="protein sequence ID" value="TDC47925.1"/>
    <property type="molecule type" value="Genomic_DNA"/>
</dbReference>
<dbReference type="InterPro" id="IPR051122">
    <property type="entry name" value="SDR_DHRS6-like"/>
</dbReference>
<gene>
    <name evidence="4" type="ORF">E1212_22720</name>
</gene>
<keyword evidence="5" id="KW-1185">Reference proteome</keyword>
<comment type="similarity">
    <text evidence="1">Belongs to the short-chain dehydrogenases/reductases (SDR) family.</text>
</comment>
<dbReference type="RefSeq" id="WP_131986699.1">
    <property type="nucleotide sequence ID" value="NZ_SMKL01000065.1"/>
</dbReference>
<dbReference type="PANTHER" id="PTHR43477:SF1">
    <property type="entry name" value="DIHYDROANTICAPSIN 7-DEHYDROGENASE"/>
    <property type="match status" value="1"/>
</dbReference>
<accession>A0A4V2XW51</accession>
<dbReference type="CDD" id="cd05233">
    <property type="entry name" value="SDR_c"/>
    <property type="match status" value="1"/>
</dbReference>
<keyword evidence="2" id="KW-0560">Oxidoreductase</keyword>
<evidence type="ECO:0000259" key="3">
    <source>
        <dbReference type="SMART" id="SM00822"/>
    </source>
</evidence>
<name>A0A4V2XW51_9ACTN</name>
<reference evidence="4 5" key="1">
    <citation type="submission" date="2019-02" db="EMBL/GenBank/DDBJ databases">
        <title>Draft genome sequences of novel Actinobacteria.</title>
        <authorList>
            <person name="Sahin N."/>
            <person name="Ay H."/>
            <person name="Saygin H."/>
        </authorList>
    </citation>
    <scope>NUCLEOTIDE SEQUENCE [LARGE SCALE GENOMIC DNA]</scope>
    <source>
        <strain evidence="4 5">KC603</strain>
    </source>
</reference>
<dbReference type="FunFam" id="3.40.50.720:FF:000084">
    <property type="entry name" value="Short-chain dehydrogenase reductase"/>
    <property type="match status" value="1"/>
</dbReference>
<dbReference type="OrthoDB" id="9803333at2"/>
<evidence type="ECO:0000256" key="1">
    <source>
        <dbReference type="ARBA" id="ARBA00006484"/>
    </source>
</evidence>
<dbReference type="InterPro" id="IPR002347">
    <property type="entry name" value="SDR_fam"/>
</dbReference>
<evidence type="ECO:0000313" key="5">
    <source>
        <dbReference type="Proteomes" id="UP000295621"/>
    </source>
</evidence>
<sequence>MTQDSSRVALIVGGTTGIGLATAHALHQHGYAVVVTGRNPETLAAAQRQLPPDVTVLRADAASLTDADDVVTLVKERFETVDVVFLNAAVVHAIAFEDLDEATFDHAFGVNVKGQSFLLQKLLPLLTRGSSVIFTSSIGSEKALPSQSIYTATKGAQIGLMRALAAELAPRGIRVNAVSPGPIDTPAPGKLGLPEDVLGSMREAIASHVPLGRWGRAEEVAEAVAFLASPRSSYVTGANSMVGGGFGVAL</sequence>
<organism evidence="4 5">
    <name type="scientific">Jiangella ureilytica</name>
    <dbReference type="NCBI Taxonomy" id="2530374"/>
    <lineage>
        <taxon>Bacteria</taxon>
        <taxon>Bacillati</taxon>
        <taxon>Actinomycetota</taxon>
        <taxon>Actinomycetes</taxon>
        <taxon>Jiangellales</taxon>
        <taxon>Jiangellaceae</taxon>
        <taxon>Jiangella</taxon>
    </lineage>
</organism>
<dbReference type="Pfam" id="PF13561">
    <property type="entry name" value="adh_short_C2"/>
    <property type="match status" value="1"/>
</dbReference>
<evidence type="ECO:0000256" key="2">
    <source>
        <dbReference type="ARBA" id="ARBA00023002"/>
    </source>
</evidence>
<dbReference type="PANTHER" id="PTHR43477">
    <property type="entry name" value="DIHYDROANTICAPSIN 7-DEHYDROGENASE"/>
    <property type="match status" value="1"/>
</dbReference>
<comment type="caution">
    <text evidence="4">The sequence shown here is derived from an EMBL/GenBank/DDBJ whole genome shotgun (WGS) entry which is preliminary data.</text>
</comment>
<dbReference type="SUPFAM" id="SSF51735">
    <property type="entry name" value="NAD(P)-binding Rossmann-fold domains"/>
    <property type="match status" value="1"/>
</dbReference>
<dbReference type="Gene3D" id="3.40.50.720">
    <property type="entry name" value="NAD(P)-binding Rossmann-like Domain"/>
    <property type="match status" value="1"/>
</dbReference>
<dbReference type="PRINTS" id="PR00081">
    <property type="entry name" value="GDHRDH"/>
</dbReference>
<dbReference type="GO" id="GO:0016491">
    <property type="term" value="F:oxidoreductase activity"/>
    <property type="evidence" value="ECO:0007669"/>
    <property type="project" value="UniProtKB-KW"/>
</dbReference>
<dbReference type="InterPro" id="IPR036291">
    <property type="entry name" value="NAD(P)-bd_dom_sf"/>
</dbReference>
<proteinExistence type="inferred from homology"/>
<evidence type="ECO:0000313" key="4">
    <source>
        <dbReference type="EMBL" id="TDC47925.1"/>
    </source>
</evidence>